<proteinExistence type="predicted"/>
<sequence>MSKQFIEKQANKINDYLVHTWPHSTAQEAILWILNNLPVVSTQTPSLDHSELSIINKKIDTIPTGNQRVYRKALDGVLFYLGNECQWQLPEKIEEKIIDADHEYFDDLTKGTAHAQQIFTRYQQRKVLFFTTRPPLTPCFTALMIGFEIAPLSLVHICAILNNTDSITDEVSNPRLAITHFECGTDKPQVTHYHLPIICYRLLRDYYAQYPEKITVTRLYNHLAQWLEERGLSGVKQGEWPRRFQISWYTRFKLPPIFIKDLAYPERHVGIPCDINPSTIKAEDIYAIDWDTKWFDSLKKSRTKIHWPHEILLKHSENPNAVEPPSWDAANILPRLLFNYTKQLIVFGGVKKANLALDSIKNYTSLKSKLELFPLSYADAINEEAVNKWAETVYDSIDSDIVKVTFYNFLRFLKHQEQTDTLDLSLFSSPLIPPSVSPARLGVDECDLLIKTLIESESNHPFRSLFCIVAALLGFYAMLRRGEVLRLRRKDIRFKPSTGLITIIVTNTPEGNTKSNTTRKVYTTLPKQYHPLFKSLFKIKKRNIDREQPLLGFKGEMYHSRQLYYLLPVSRALRFLFGAHLNFHHLRHSGVHLFMLQTLHCLNNTPNEQRGEIPLEQEVLSSTSVATRFNYWFEGREVDEVNDAAFLDEMGKQIGHIYYGTTRWSYLHDIDWLLPIISRAHSPYTGREYTHSELRYLFGLKPDSNDLSRILLKLSPKYANKNLGQKRSQPIMLRDCKLREAVFGKAIQSKHTPLTVDHNLDWQKSIHNSEHSLLGFIFKAMLKSKTLDLYALSFIWGNGNKHHIQPISKKQHTALNNLPPIVLSDDKQSLQITLACNSKNARAFSSVFRQADWGWLNIKFILSVNRKINSERQVMLLKTLFVQKNEVIQIAKHLRGKTQLTIYLIPKKTLPSNVLKFVQSFIQLFQYYEAKQ</sequence>
<keyword evidence="1" id="KW-0233">DNA recombination</keyword>
<dbReference type="KEGG" id="pha:PSHAa0423"/>
<gene>
    <name evidence="2" type="ordered locus">PSHAa0423</name>
</gene>
<dbReference type="GO" id="GO:0015074">
    <property type="term" value="P:DNA integration"/>
    <property type="evidence" value="ECO:0007669"/>
    <property type="project" value="InterPro"/>
</dbReference>
<dbReference type="AlphaFoldDB" id="Q3IIE6"/>
<name>Q3IIE6_PSET1</name>
<dbReference type="PATRIC" id="fig|326442.8.peg.403"/>
<dbReference type="HOGENOM" id="CLU_303237_0_0_6"/>
<dbReference type="BioCyc" id="PHAL326442:PSHA_RS02070-MONOMER"/>
<dbReference type="InterPro" id="IPR013762">
    <property type="entry name" value="Integrase-like_cat_sf"/>
</dbReference>
<evidence type="ECO:0000313" key="2">
    <source>
        <dbReference type="EMBL" id="CAI85521.1"/>
    </source>
</evidence>
<reference evidence="2 3" key="1">
    <citation type="journal article" date="2005" name="Genome Res.">
        <title>Coping with cold: the genome of the versatile marine Antarctica bacterium Pseudoalteromonas haloplanktis TAC125.</title>
        <authorList>
            <person name="Medigue C."/>
            <person name="Krin E."/>
            <person name="Pascal G."/>
            <person name="Barbe V."/>
            <person name="Bernsel A."/>
            <person name="Bertin P."/>
            <person name="Cheung F."/>
            <person name="Cruveiller S."/>
            <person name="Damico S."/>
            <person name="Duilio A."/>
            <person name="Fang G."/>
            <person name="Feller G."/>
            <person name="Mangenot S."/>
            <person name="Marino G."/>
            <person name="Nilsson J."/>
            <person name="Parilli E."/>
            <person name="Rocha E."/>
            <person name="Rouy Z."/>
            <person name="Sekowska A."/>
            <person name="Tutino M.L."/>
            <person name="Vallenet D."/>
            <person name="von Heijne G."/>
            <person name="Danchin A."/>
        </authorList>
    </citation>
    <scope>NUCLEOTIDE SEQUENCE [LARGE SCALE GENOMIC DNA]</scope>
    <source>
        <strain evidence="3">TAC 125</strain>
    </source>
</reference>
<dbReference type="GO" id="GO:0003677">
    <property type="term" value="F:DNA binding"/>
    <property type="evidence" value="ECO:0007669"/>
    <property type="project" value="InterPro"/>
</dbReference>
<dbReference type="STRING" id="326442.PSHAa0423"/>
<dbReference type="EMBL" id="CR954246">
    <property type="protein sequence ID" value="CAI85521.1"/>
    <property type="molecule type" value="Genomic_DNA"/>
</dbReference>
<dbReference type="GO" id="GO:0006310">
    <property type="term" value="P:DNA recombination"/>
    <property type="evidence" value="ECO:0007669"/>
    <property type="project" value="UniProtKB-KW"/>
</dbReference>
<accession>Q3IIE6</accession>
<dbReference type="SUPFAM" id="SSF56349">
    <property type="entry name" value="DNA breaking-rejoining enzymes"/>
    <property type="match status" value="1"/>
</dbReference>
<protein>
    <submittedName>
        <fullName evidence="2">Orphan protein putative phage integrase family</fullName>
    </submittedName>
</protein>
<dbReference type="InterPro" id="IPR011010">
    <property type="entry name" value="DNA_brk_join_enz"/>
</dbReference>
<organism evidence="2 3">
    <name type="scientific">Pseudoalteromonas translucida (strain TAC 125)</name>
    <dbReference type="NCBI Taxonomy" id="326442"/>
    <lineage>
        <taxon>Bacteria</taxon>
        <taxon>Pseudomonadati</taxon>
        <taxon>Pseudomonadota</taxon>
        <taxon>Gammaproteobacteria</taxon>
        <taxon>Alteromonadales</taxon>
        <taxon>Pseudoalteromonadaceae</taxon>
        <taxon>Pseudoalteromonas</taxon>
    </lineage>
</organism>
<dbReference type="Gene3D" id="1.10.443.10">
    <property type="entry name" value="Intergrase catalytic core"/>
    <property type="match status" value="1"/>
</dbReference>
<evidence type="ECO:0000256" key="1">
    <source>
        <dbReference type="ARBA" id="ARBA00023172"/>
    </source>
</evidence>
<keyword evidence="3" id="KW-1185">Reference proteome</keyword>
<dbReference type="Proteomes" id="UP000006843">
    <property type="component" value="Chromosome I"/>
</dbReference>
<evidence type="ECO:0000313" key="3">
    <source>
        <dbReference type="Proteomes" id="UP000006843"/>
    </source>
</evidence>